<dbReference type="WBParaSite" id="ECPE_0001754401-mRNA-1">
    <property type="protein sequence ID" value="ECPE_0001754401-mRNA-1"/>
    <property type="gene ID" value="ECPE_0001754401"/>
</dbReference>
<dbReference type="AlphaFoldDB" id="A0A183BE64"/>
<keyword evidence="2" id="KW-1185">Reference proteome</keyword>
<evidence type="ECO:0000313" key="1">
    <source>
        <dbReference type="EMBL" id="VDP94793.1"/>
    </source>
</evidence>
<reference evidence="3" key="1">
    <citation type="submission" date="2016-06" db="UniProtKB">
        <authorList>
            <consortium name="WormBaseParasite"/>
        </authorList>
    </citation>
    <scope>IDENTIFICATION</scope>
</reference>
<gene>
    <name evidence="1" type="ORF">ECPE_LOCUS17499</name>
</gene>
<proteinExistence type="predicted"/>
<protein>
    <submittedName>
        <fullName evidence="3">GST C-terminal domain-containing protein</fullName>
    </submittedName>
</protein>
<reference evidence="1 2" key="2">
    <citation type="submission" date="2018-11" db="EMBL/GenBank/DDBJ databases">
        <authorList>
            <consortium name="Pathogen Informatics"/>
        </authorList>
    </citation>
    <scope>NUCLEOTIDE SEQUENCE [LARGE SCALE GENOMIC DNA]</scope>
    <source>
        <strain evidence="1 2">Egypt</strain>
    </source>
</reference>
<name>A0A183BE64_9TREM</name>
<organism evidence="3">
    <name type="scientific">Echinostoma caproni</name>
    <dbReference type="NCBI Taxonomy" id="27848"/>
    <lineage>
        <taxon>Eukaryota</taxon>
        <taxon>Metazoa</taxon>
        <taxon>Spiralia</taxon>
        <taxon>Lophotrochozoa</taxon>
        <taxon>Platyhelminthes</taxon>
        <taxon>Trematoda</taxon>
        <taxon>Digenea</taxon>
        <taxon>Plagiorchiida</taxon>
        <taxon>Echinostomata</taxon>
        <taxon>Echinostomatoidea</taxon>
        <taxon>Echinostomatidae</taxon>
        <taxon>Echinostoma</taxon>
    </lineage>
</organism>
<sequence>MGGFENLGWTDVIGSSDSDDRNALLVKLWEYFSTAAAGVCQLYRGKVDKCADFRCLIEALQPMDQFFKGERQFLPDLEAVKYAAA</sequence>
<evidence type="ECO:0000313" key="3">
    <source>
        <dbReference type="WBParaSite" id="ECPE_0001754401-mRNA-1"/>
    </source>
</evidence>
<accession>A0A183BE64</accession>
<dbReference type="Proteomes" id="UP000272942">
    <property type="component" value="Unassembled WGS sequence"/>
</dbReference>
<evidence type="ECO:0000313" key="2">
    <source>
        <dbReference type="Proteomes" id="UP000272942"/>
    </source>
</evidence>
<dbReference type="OrthoDB" id="6285352at2759"/>
<dbReference type="EMBL" id="UZAN01069669">
    <property type="protein sequence ID" value="VDP94793.1"/>
    <property type="molecule type" value="Genomic_DNA"/>
</dbReference>